<name>A0ABW4JYM3_9HYPH</name>
<sequence>MSASDRAMTLEDFSDALDDLGPDLSAWSPNERKRAETLLQGDPEAQFLHSEAERLQMILTLAPRPRAPRGLVDRICASARSAKP</sequence>
<evidence type="ECO:0000313" key="1">
    <source>
        <dbReference type="EMBL" id="MFD1697287.1"/>
    </source>
</evidence>
<comment type="caution">
    <text evidence="1">The sequence shown here is derived from an EMBL/GenBank/DDBJ whole genome shotgun (WGS) entry which is preliminary data.</text>
</comment>
<keyword evidence="2" id="KW-1185">Reference proteome</keyword>
<organism evidence="1 2">
    <name type="scientific">Roseibium aestuarii</name>
    <dbReference type="NCBI Taxonomy" id="2600299"/>
    <lineage>
        <taxon>Bacteria</taxon>
        <taxon>Pseudomonadati</taxon>
        <taxon>Pseudomonadota</taxon>
        <taxon>Alphaproteobacteria</taxon>
        <taxon>Hyphomicrobiales</taxon>
        <taxon>Stappiaceae</taxon>
        <taxon>Roseibium</taxon>
    </lineage>
</organism>
<reference evidence="2" key="1">
    <citation type="journal article" date="2019" name="Int. J. Syst. Evol. Microbiol.">
        <title>The Global Catalogue of Microorganisms (GCM) 10K type strain sequencing project: providing services to taxonomists for standard genome sequencing and annotation.</title>
        <authorList>
            <consortium name="The Broad Institute Genomics Platform"/>
            <consortium name="The Broad Institute Genome Sequencing Center for Infectious Disease"/>
            <person name="Wu L."/>
            <person name="Ma J."/>
        </authorList>
    </citation>
    <scope>NUCLEOTIDE SEQUENCE [LARGE SCALE GENOMIC DNA]</scope>
    <source>
        <strain evidence="2">JCM 3369</strain>
    </source>
</reference>
<gene>
    <name evidence="1" type="ORF">ACFSC7_17355</name>
</gene>
<proteinExistence type="predicted"/>
<dbReference type="Proteomes" id="UP001597327">
    <property type="component" value="Unassembled WGS sequence"/>
</dbReference>
<dbReference type="EMBL" id="JBHUFA010000015">
    <property type="protein sequence ID" value="MFD1697287.1"/>
    <property type="molecule type" value="Genomic_DNA"/>
</dbReference>
<evidence type="ECO:0000313" key="2">
    <source>
        <dbReference type="Proteomes" id="UP001597327"/>
    </source>
</evidence>
<accession>A0ABW4JYM3</accession>
<protein>
    <submittedName>
        <fullName evidence="1">Uncharacterized protein</fullName>
    </submittedName>
</protein>
<dbReference type="RefSeq" id="WP_149893535.1">
    <property type="nucleotide sequence ID" value="NZ_JBHUFA010000015.1"/>
</dbReference>